<sequence>MIRWIPLFLSLFLLTGCFYQSAPTYRPVVSTPQKLTTQTPPPPPPPKAKHALKEVEDTNFSPEYMYPKTASKSPTTHTEEETSMVEQTMSKAECIEMIGQEKFDRYSRMFGKEEGALRRCALLKAMK</sequence>
<proteinExistence type="predicted"/>
<evidence type="ECO:0000313" key="2">
    <source>
        <dbReference type="EMBL" id="SFV90681.1"/>
    </source>
</evidence>
<protein>
    <recommendedName>
        <fullName evidence="3">Lipoprotein</fullName>
    </recommendedName>
</protein>
<gene>
    <name evidence="2" type="ORF">MNB_SV-4-1397</name>
</gene>
<evidence type="ECO:0000256" key="1">
    <source>
        <dbReference type="SAM" id="MobiDB-lite"/>
    </source>
</evidence>
<dbReference type="EMBL" id="FPIB01000020">
    <property type="protein sequence ID" value="SFV90681.1"/>
    <property type="molecule type" value="Genomic_DNA"/>
</dbReference>
<evidence type="ECO:0008006" key="3">
    <source>
        <dbReference type="Google" id="ProtNLM"/>
    </source>
</evidence>
<reference evidence="2" key="1">
    <citation type="submission" date="2016-10" db="EMBL/GenBank/DDBJ databases">
        <authorList>
            <person name="de Groot N.N."/>
        </authorList>
    </citation>
    <scope>NUCLEOTIDE SEQUENCE</scope>
</reference>
<organism evidence="2">
    <name type="scientific">hydrothermal vent metagenome</name>
    <dbReference type="NCBI Taxonomy" id="652676"/>
    <lineage>
        <taxon>unclassified sequences</taxon>
        <taxon>metagenomes</taxon>
        <taxon>ecological metagenomes</taxon>
    </lineage>
</organism>
<dbReference type="AlphaFoldDB" id="A0A1W1EA02"/>
<name>A0A1W1EA02_9ZZZZ</name>
<accession>A0A1W1EA02</accession>
<feature type="region of interest" description="Disordered" evidence="1">
    <location>
        <begin position="29"/>
        <end position="89"/>
    </location>
</feature>
<dbReference type="PROSITE" id="PS51257">
    <property type="entry name" value="PROKAR_LIPOPROTEIN"/>
    <property type="match status" value="1"/>
</dbReference>